<dbReference type="EMBL" id="LT670846">
    <property type="protein sequence ID" value="SHK29518.1"/>
    <property type="molecule type" value="Genomic_DNA"/>
</dbReference>
<evidence type="ECO:0000256" key="3">
    <source>
        <dbReference type="ARBA" id="ARBA00023237"/>
    </source>
</evidence>
<keyword evidence="2" id="KW-0472">Membrane</keyword>
<dbReference type="InterPro" id="IPR017689">
    <property type="entry name" value="BamD"/>
</dbReference>
<dbReference type="Gene3D" id="1.25.40.10">
    <property type="entry name" value="Tetratricopeptide repeat domain"/>
    <property type="match status" value="1"/>
</dbReference>
<dbReference type="OrthoDB" id="11267at2"/>
<sequence length="304" mass="36614">MRYITKHRWFFIFLLLMVVSCAKMTEEKRAKLAQELYSEGMSAYTNRSYSKATQKLKEALKYIDQLTPQQIKDLKYALAESYYLDKDYINAVVYLEDYIFQYPDSPETEKAYYMLIDSYAKVAPDAYRDQTYTQKALEKARDFLSKYPNSPYADRVADIIESIKGREAKHQYLIARFYEDYGYYYSAARRYRDLLINYPNEFSEAELLYRYIKSLLLVRKQAQKMEEKYRGWINQAQKHLKEARTEEEKKAIQNRIDFLSKEIERWRNIAQESYQEGLAQAQKYKEVFGENNYYKDLQRYIKKG</sequence>
<dbReference type="InterPro" id="IPR039565">
    <property type="entry name" value="BamD-like"/>
</dbReference>
<proteinExistence type="predicted"/>
<dbReference type="PROSITE" id="PS51257">
    <property type="entry name" value="PROKAR_LIPOPROTEIN"/>
    <property type="match status" value="1"/>
</dbReference>
<feature type="domain" description="Outer membrane lipoprotein BamD-like" evidence="5">
    <location>
        <begin position="31"/>
        <end position="225"/>
    </location>
</feature>
<organism evidence="6 7">
    <name type="scientific">Thermocrinis minervae</name>
    <dbReference type="NCBI Taxonomy" id="381751"/>
    <lineage>
        <taxon>Bacteria</taxon>
        <taxon>Pseudomonadati</taxon>
        <taxon>Aquificota</taxon>
        <taxon>Aquificia</taxon>
        <taxon>Aquificales</taxon>
        <taxon>Aquificaceae</taxon>
        <taxon>Thermocrinis</taxon>
    </lineage>
</organism>
<keyword evidence="4" id="KW-0175">Coiled coil</keyword>
<protein>
    <submittedName>
        <fullName evidence="6">Beta-barrel assembly machine subunit BamD</fullName>
    </submittedName>
</protein>
<evidence type="ECO:0000259" key="5">
    <source>
        <dbReference type="Pfam" id="PF13525"/>
    </source>
</evidence>
<keyword evidence="1" id="KW-0732">Signal</keyword>
<dbReference type="AlphaFoldDB" id="A0A1M6RAY7"/>
<dbReference type="InterPro" id="IPR011990">
    <property type="entry name" value="TPR-like_helical_dom_sf"/>
</dbReference>
<evidence type="ECO:0000256" key="1">
    <source>
        <dbReference type="ARBA" id="ARBA00022729"/>
    </source>
</evidence>
<accession>A0A1M6RAY7</accession>
<evidence type="ECO:0000256" key="2">
    <source>
        <dbReference type="ARBA" id="ARBA00023136"/>
    </source>
</evidence>
<evidence type="ECO:0000313" key="6">
    <source>
        <dbReference type="EMBL" id="SHK29518.1"/>
    </source>
</evidence>
<dbReference type="STRING" id="381751.SAMN05444391_0572"/>
<keyword evidence="3" id="KW-0998">Cell outer membrane</keyword>
<dbReference type="NCBIfam" id="TIGR03302">
    <property type="entry name" value="OM_YfiO"/>
    <property type="match status" value="1"/>
</dbReference>
<feature type="coiled-coil region" evidence="4">
    <location>
        <begin position="222"/>
        <end position="276"/>
    </location>
</feature>
<dbReference type="RefSeq" id="WP_079653734.1">
    <property type="nucleotide sequence ID" value="NZ_LT670846.1"/>
</dbReference>
<evidence type="ECO:0000313" key="7">
    <source>
        <dbReference type="Proteomes" id="UP000189810"/>
    </source>
</evidence>
<gene>
    <name evidence="6" type="ORF">SAMN05444391_0572</name>
</gene>
<name>A0A1M6RAY7_9AQUI</name>
<evidence type="ECO:0000256" key="4">
    <source>
        <dbReference type="SAM" id="Coils"/>
    </source>
</evidence>
<dbReference type="SUPFAM" id="SSF48452">
    <property type="entry name" value="TPR-like"/>
    <property type="match status" value="1"/>
</dbReference>
<dbReference type="Pfam" id="PF13525">
    <property type="entry name" value="YfiO"/>
    <property type="match status" value="1"/>
</dbReference>
<keyword evidence="7" id="KW-1185">Reference proteome</keyword>
<dbReference type="Proteomes" id="UP000189810">
    <property type="component" value="Chromosome I"/>
</dbReference>
<reference evidence="6 7" key="1">
    <citation type="submission" date="2016-11" db="EMBL/GenBank/DDBJ databases">
        <authorList>
            <person name="Jaros S."/>
            <person name="Januszkiewicz K."/>
            <person name="Wedrychowicz H."/>
        </authorList>
    </citation>
    <scope>NUCLEOTIDE SEQUENCE [LARGE SCALE GENOMIC DNA]</scope>
    <source>
        <strain evidence="6 7">DSM 19557</strain>
    </source>
</reference>